<dbReference type="EMBL" id="CAXITT010000661">
    <property type="protein sequence ID" value="CAL1544949.1"/>
    <property type="molecule type" value="Genomic_DNA"/>
</dbReference>
<feature type="transmembrane region" description="Helical" evidence="5">
    <location>
        <begin position="280"/>
        <end position="301"/>
    </location>
</feature>
<feature type="domain" description="Major facilitator superfamily (MFS) profile" evidence="6">
    <location>
        <begin position="23"/>
        <end position="421"/>
    </location>
</feature>
<dbReference type="InterPro" id="IPR001958">
    <property type="entry name" value="Tet-R_TetA/multi-R_MdtG-like"/>
</dbReference>
<reference evidence="7 8" key="1">
    <citation type="submission" date="2024-04" db="EMBL/GenBank/DDBJ databases">
        <authorList>
            <consortium name="Genoscope - CEA"/>
            <person name="William W."/>
        </authorList>
    </citation>
    <scope>NUCLEOTIDE SEQUENCE [LARGE SCALE GENOMIC DNA]</scope>
</reference>
<evidence type="ECO:0000256" key="1">
    <source>
        <dbReference type="ARBA" id="ARBA00004141"/>
    </source>
</evidence>
<dbReference type="AlphaFoldDB" id="A0AAV2IGQ0"/>
<evidence type="ECO:0000256" key="2">
    <source>
        <dbReference type="ARBA" id="ARBA00022692"/>
    </source>
</evidence>
<feature type="transmembrane region" description="Helical" evidence="5">
    <location>
        <begin position="25"/>
        <end position="46"/>
    </location>
</feature>
<organism evidence="7 8">
    <name type="scientific">Lymnaea stagnalis</name>
    <name type="common">Great pond snail</name>
    <name type="synonym">Helix stagnalis</name>
    <dbReference type="NCBI Taxonomy" id="6523"/>
    <lineage>
        <taxon>Eukaryota</taxon>
        <taxon>Metazoa</taxon>
        <taxon>Spiralia</taxon>
        <taxon>Lophotrochozoa</taxon>
        <taxon>Mollusca</taxon>
        <taxon>Gastropoda</taxon>
        <taxon>Heterobranchia</taxon>
        <taxon>Euthyneura</taxon>
        <taxon>Panpulmonata</taxon>
        <taxon>Hygrophila</taxon>
        <taxon>Lymnaeoidea</taxon>
        <taxon>Lymnaeidae</taxon>
        <taxon>Lymnaea</taxon>
    </lineage>
</organism>
<feature type="transmembrane region" description="Helical" evidence="5">
    <location>
        <begin position="90"/>
        <end position="115"/>
    </location>
</feature>
<feature type="transmembrane region" description="Helical" evidence="5">
    <location>
        <begin position="58"/>
        <end position="78"/>
    </location>
</feature>
<evidence type="ECO:0000313" key="7">
    <source>
        <dbReference type="EMBL" id="CAL1544949.1"/>
    </source>
</evidence>
<feature type="transmembrane region" description="Helical" evidence="5">
    <location>
        <begin position="175"/>
        <end position="197"/>
    </location>
</feature>
<dbReference type="CDD" id="cd17390">
    <property type="entry name" value="MFS_MFSD9"/>
    <property type="match status" value="1"/>
</dbReference>
<keyword evidence="8" id="KW-1185">Reference proteome</keyword>
<protein>
    <recommendedName>
        <fullName evidence="6">Major facilitator superfamily (MFS) profile domain-containing protein</fullName>
    </recommendedName>
</protein>
<evidence type="ECO:0000256" key="3">
    <source>
        <dbReference type="ARBA" id="ARBA00022989"/>
    </source>
</evidence>
<dbReference type="InterPro" id="IPR011701">
    <property type="entry name" value="MFS"/>
</dbReference>
<dbReference type="PANTHER" id="PTHR24002:SF3">
    <property type="entry name" value="SOLUTE CARRIER FAMILY 22 MEMBER 18"/>
    <property type="match status" value="1"/>
</dbReference>
<evidence type="ECO:0000259" key="6">
    <source>
        <dbReference type="PROSITE" id="PS50850"/>
    </source>
</evidence>
<dbReference type="PROSITE" id="PS50850">
    <property type="entry name" value="MFS"/>
    <property type="match status" value="1"/>
</dbReference>
<dbReference type="SUPFAM" id="SSF103473">
    <property type="entry name" value="MFS general substrate transporter"/>
    <property type="match status" value="1"/>
</dbReference>
<evidence type="ECO:0000256" key="5">
    <source>
        <dbReference type="SAM" id="Phobius"/>
    </source>
</evidence>
<dbReference type="GO" id="GO:0022857">
    <property type="term" value="F:transmembrane transporter activity"/>
    <property type="evidence" value="ECO:0007669"/>
    <property type="project" value="InterPro"/>
</dbReference>
<feature type="transmembrane region" description="Helical" evidence="5">
    <location>
        <begin position="321"/>
        <end position="345"/>
    </location>
</feature>
<dbReference type="GO" id="GO:0005635">
    <property type="term" value="C:nuclear envelope"/>
    <property type="evidence" value="ECO:0007669"/>
    <property type="project" value="TreeGrafter"/>
</dbReference>
<evidence type="ECO:0000256" key="4">
    <source>
        <dbReference type="ARBA" id="ARBA00023136"/>
    </source>
</evidence>
<keyword evidence="2 5" id="KW-0812">Transmembrane</keyword>
<feature type="transmembrane region" description="Helical" evidence="5">
    <location>
        <begin position="248"/>
        <end position="268"/>
    </location>
</feature>
<proteinExistence type="predicted"/>
<comment type="caution">
    <text evidence="7">The sequence shown here is derived from an EMBL/GenBank/DDBJ whole genome shotgun (WGS) entry which is preliminary data.</text>
</comment>
<comment type="subcellular location">
    <subcellularLocation>
        <location evidence="1">Membrane</location>
        <topology evidence="1">Multi-pass membrane protein</topology>
    </subcellularLocation>
</comment>
<keyword evidence="4 5" id="KW-0472">Membrane</keyword>
<dbReference type="Pfam" id="PF07690">
    <property type="entry name" value="MFS_1"/>
    <property type="match status" value="2"/>
</dbReference>
<dbReference type="PRINTS" id="PR01035">
    <property type="entry name" value="TCRTETA"/>
</dbReference>
<dbReference type="GO" id="GO:0016020">
    <property type="term" value="C:membrane"/>
    <property type="evidence" value="ECO:0007669"/>
    <property type="project" value="UniProtKB-SubCell"/>
</dbReference>
<gene>
    <name evidence="7" type="ORF">GSLYS_00018432001</name>
</gene>
<dbReference type="InterPro" id="IPR020846">
    <property type="entry name" value="MFS_dom"/>
</dbReference>
<accession>A0AAV2IGQ0</accession>
<feature type="transmembrane region" description="Helical" evidence="5">
    <location>
        <begin position="150"/>
        <end position="168"/>
    </location>
</feature>
<dbReference type="PANTHER" id="PTHR24002">
    <property type="entry name" value="SOLUTE CARRIER FAMILY 22 MEMBER 18"/>
    <property type="match status" value="1"/>
</dbReference>
<dbReference type="Proteomes" id="UP001497497">
    <property type="component" value="Unassembled WGS sequence"/>
</dbReference>
<name>A0AAV2IGQ0_LYMST</name>
<evidence type="ECO:0000313" key="8">
    <source>
        <dbReference type="Proteomes" id="UP001497497"/>
    </source>
</evidence>
<sequence length="446" mass="48871">MNLLLRIAIMAKASYDRSYIRNISYVLYLSGFLDFFGVSMVVPLILPQARELGASSTFAGILGSVYGGIQLLSSPVIGKWSDHVSRRFSLMVCLFISSLGYASLGIYSSLAVLFLGRFVSGCFKHSQTISKALIADIVANDRLSAVLGNFNSFSSIGFVIGPIVGGHLAESSGGFMLVALVASSSFILNTGIIWWSIPKDTDLDLDHQNKLDVIEDSHILINSDFDFSFKRFFKSFKEFDWTELWDLFLIKFLAGFSVIIYRTNFTLVLKEKFDASPKTVGYMTSYSGVVATLSGFVLGYITKRFSNQAQLFLTVTTLQVLTLMCLTMSTSVIQLVVFLTPLSLVTCVSRVSSTTLTISRCGSSSVGSVMGLSQSVMAVARMLAPFLAGVAQEFSVDGAEYISILAATASVVLMLWRPQNPSHRNKKKTNGWCQHGKIRESCTWSS</sequence>
<dbReference type="Gene3D" id="1.20.1250.20">
    <property type="entry name" value="MFS general substrate transporter like domains"/>
    <property type="match status" value="1"/>
</dbReference>
<dbReference type="InterPro" id="IPR036259">
    <property type="entry name" value="MFS_trans_sf"/>
</dbReference>
<keyword evidence="3 5" id="KW-1133">Transmembrane helix</keyword>